<dbReference type="Proteomes" id="UP000246050">
    <property type="component" value="Unassembled WGS sequence"/>
</dbReference>
<dbReference type="InterPro" id="IPR045618">
    <property type="entry name" value="DUF6444"/>
</dbReference>
<dbReference type="Pfam" id="PF20042">
    <property type="entry name" value="DUF6444"/>
    <property type="match status" value="1"/>
</dbReference>
<proteinExistence type="predicted"/>
<dbReference type="PANTHER" id="PTHR33678">
    <property type="entry name" value="BLL1576 PROTEIN"/>
    <property type="match status" value="1"/>
</dbReference>
<dbReference type="NCBIfam" id="NF033517">
    <property type="entry name" value="transpos_IS66"/>
    <property type="match status" value="1"/>
</dbReference>
<evidence type="ECO:0000313" key="4">
    <source>
        <dbReference type="EMBL" id="PWR11821.1"/>
    </source>
</evidence>
<dbReference type="InterPro" id="IPR004291">
    <property type="entry name" value="Transposase_IS66_central"/>
</dbReference>
<dbReference type="AlphaFoldDB" id="A0A317DAA9"/>
<protein>
    <submittedName>
        <fullName evidence="4">IS66 family transposase</fullName>
    </submittedName>
</protein>
<dbReference type="EMBL" id="QGKS01000307">
    <property type="protein sequence ID" value="PWR11821.1"/>
    <property type="molecule type" value="Genomic_DNA"/>
</dbReference>
<evidence type="ECO:0000256" key="1">
    <source>
        <dbReference type="SAM" id="MobiDB-lite"/>
    </source>
</evidence>
<reference evidence="4 5" key="1">
    <citation type="submission" date="2018-05" db="EMBL/GenBank/DDBJ databases">
        <title>Micromonosporas from Atacama Desert.</title>
        <authorList>
            <person name="Carro L."/>
            <person name="Golinska P."/>
            <person name="Klenk H.-P."/>
            <person name="Goodfellow M."/>
        </authorList>
    </citation>
    <scope>NUCLEOTIDE SEQUENCE [LARGE SCALE GENOMIC DNA]</scope>
    <source>
        <strain evidence="4 5">4G51</strain>
    </source>
</reference>
<feature type="domain" description="Transposase IS66 central" evidence="2">
    <location>
        <begin position="161"/>
        <end position="433"/>
    </location>
</feature>
<sequence>MQPEPQMPPSYEELLAMLVELRERVERLEAENAELRRRLGLNSSNSSKPPSSDGLARPRPQPGESKSSGRRRGKQPGSPGSTLDLVADPDQVVQHRPVQCANPACGAGLDGCREYGRQRRQVVELPEPRPVVTEHQLIALQCACCGQVTEPKAPDGVSGRVQYGTDVKAGVVYARAAQFLPYGRVAALMGDLLGVRVSTGFVYQVVAEAARRLGPFTTHMAALLHVQDVLHADEPPARVAGGFKYVHVACTPSLTLFHVGGRSAADVDAGGVLPGFTGTLVRDGYAAYRHLTDAGHAWCGAHLIRDLRGVHDSDPAGQGWAEVMAGTLLMAKQMTEHAVAAGRDALTEAEVSHIRACYAGAVAYGRECNPPNRDGEVPRAGKLVERFATHRDMILRFTVDLAVPFTNNQAERDLRPVKLQQKISATWRTLQGLANFAALRSYLSTAAKHGMDALDVLKQLFTTGPWLPQTATSS</sequence>
<evidence type="ECO:0000259" key="3">
    <source>
        <dbReference type="Pfam" id="PF20042"/>
    </source>
</evidence>
<evidence type="ECO:0000259" key="2">
    <source>
        <dbReference type="Pfam" id="PF03050"/>
    </source>
</evidence>
<accession>A0A317DAA9</accession>
<feature type="region of interest" description="Disordered" evidence="1">
    <location>
        <begin position="35"/>
        <end position="85"/>
    </location>
</feature>
<name>A0A317DAA9_9ACTN</name>
<dbReference type="PANTHER" id="PTHR33678:SF1">
    <property type="entry name" value="BLL1576 PROTEIN"/>
    <property type="match status" value="1"/>
</dbReference>
<feature type="domain" description="DUF6444" evidence="3">
    <location>
        <begin position="3"/>
        <end position="81"/>
    </location>
</feature>
<feature type="compositionally biased region" description="Low complexity" evidence="1">
    <location>
        <begin position="40"/>
        <end position="52"/>
    </location>
</feature>
<evidence type="ECO:0000313" key="5">
    <source>
        <dbReference type="Proteomes" id="UP000246050"/>
    </source>
</evidence>
<comment type="caution">
    <text evidence="4">The sequence shown here is derived from an EMBL/GenBank/DDBJ whole genome shotgun (WGS) entry which is preliminary data.</text>
</comment>
<dbReference type="InterPro" id="IPR052344">
    <property type="entry name" value="Transposase-related"/>
</dbReference>
<dbReference type="Pfam" id="PF03050">
    <property type="entry name" value="DDE_Tnp_IS66"/>
    <property type="match status" value="1"/>
</dbReference>
<gene>
    <name evidence="4" type="ORF">DKT69_25665</name>
</gene>
<organism evidence="4 5">
    <name type="scientific">Micromonospora sicca</name>
    <dbReference type="NCBI Taxonomy" id="2202420"/>
    <lineage>
        <taxon>Bacteria</taxon>
        <taxon>Bacillati</taxon>
        <taxon>Actinomycetota</taxon>
        <taxon>Actinomycetes</taxon>
        <taxon>Micromonosporales</taxon>
        <taxon>Micromonosporaceae</taxon>
        <taxon>Micromonospora</taxon>
    </lineage>
</organism>